<dbReference type="OrthoDB" id="1277335at2759"/>
<dbReference type="Proteomes" id="UP000634136">
    <property type="component" value="Unassembled WGS sequence"/>
</dbReference>
<dbReference type="PANTHER" id="PTHR33103">
    <property type="entry name" value="OS01G0153900 PROTEIN"/>
    <property type="match status" value="1"/>
</dbReference>
<dbReference type="PANTHER" id="PTHR33103:SF27">
    <property type="entry name" value="OS04G0594700 PROTEIN"/>
    <property type="match status" value="1"/>
</dbReference>
<name>A0A835CMB9_9FABA</name>
<comment type="caution">
    <text evidence="1">The sequence shown here is derived from an EMBL/GenBank/DDBJ whole genome shotgun (WGS) entry which is preliminary data.</text>
</comment>
<dbReference type="Pfam" id="PF05056">
    <property type="entry name" value="DUF674"/>
    <property type="match status" value="2"/>
</dbReference>
<reference evidence="1" key="1">
    <citation type="submission" date="2020-09" db="EMBL/GenBank/DDBJ databases">
        <title>Genome-Enabled Discovery of Anthraquinone Biosynthesis in Senna tora.</title>
        <authorList>
            <person name="Kang S.-H."/>
            <person name="Pandey R.P."/>
            <person name="Lee C.-M."/>
            <person name="Sim J.-S."/>
            <person name="Jeong J.-T."/>
            <person name="Choi B.-S."/>
            <person name="Jung M."/>
            <person name="Ginzburg D."/>
            <person name="Zhao K."/>
            <person name="Won S.Y."/>
            <person name="Oh T.-J."/>
            <person name="Yu Y."/>
            <person name="Kim N.-H."/>
            <person name="Lee O.R."/>
            <person name="Lee T.-H."/>
            <person name="Bashyal P."/>
            <person name="Kim T.-S."/>
            <person name="Lee W.-H."/>
            <person name="Kawkins C."/>
            <person name="Kim C.-K."/>
            <person name="Kim J.S."/>
            <person name="Ahn B.O."/>
            <person name="Rhee S.Y."/>
            <person name="Sohng J.K."/>
        </authorList>
    </citation>
    <scope>NUCLEOTIDE SEQUENCE</scope>
    <source>
        <tissue evidence="1">Leaf</tissue>
    </source>
</reference>
<gene>
    <name evidence="1" type="ORF">G2W53_002320</name>
</gene>
<dbReference type="AlphaFoldDB" id="A0A835CMB9"/>
<dbReference type="EMBL" id="JAAIUW010000001">
    <property type="protein sequence ID" value="KAF7845415.1"/>
    <property type="molecule type" value="Genomic_DNA"/>
</dbReference>
<evidence type="ECO:0000313" key="1">
    <source>
        <dbReference type="EMBL" id="KAF7845415.1"/>
    </source>
</evidence>
<organism evidence="1 2">
    <name type="scientific">Senna tora</name>
    <dbReference type="NCBI Taxonomy" id="362788"/>
    <lineage>
        <taxon>Eukaryota</taxon>
        <taxon>Viridiplantae</taxon>
        <taxon>Streptophyta</taxon>
        <taxon>Embryophyta</taxon>
        <taxon>Tracheophyta</taxon>
        <taxon>Spermatophyta</taxon>
        <taxon>Magnoliopsida</taxon>
        <taxon>eudicotyledons</taxon>
        <taxon>Gunneridae</taxon>
        <taxon>Pentapetalae</taxon>
        <taxon>rosids</taxon>
        <taxon>fabids</taxon>
        <taxon>Fabales</taxon>
        <taxon>Fabaceae</taxon>
        <taxon>Caesalpinioideae</taxon>
        <taxon>Cassia clade</taxon>
        <taxon>Senna</taxon>
    </lineage>
</organism>
<accession>A0A835CMB9</accession>
<sequence length="1007" mass="111268">MAEEQVSLKLLVDKKKNRVLSADAGKDFVDALLSFLTLPLGTIARIVGKDSNLKAVRVGSLSSLYESVANLDEKYFSTETCKEMLLQPRNSMESLQNPKLNIDDSEPIKYFICENWNCSREESGGLYSTFKNKRCRCGKAMNRQIGLSRRSNNHEGYVNELAAFTVSDDLKVIPNNLDSSIVVLLKNLGIEDINSVEEISVDINKNEVLDLLKCSLLSKTPLTDLFLRKKENQEDYESPYDFDIGKVSAQALAPAEDSNHMKVKVMIKKSESKILFAQAEEDFADFLLSFLTLPLGAVLNLLQGNSGSICSDNLFNSLADLHGDKHLKSEEVKNMLIKPQIASQFGVQNQILPVDEAIAPSYSCYSSSYRCDIEDRKGCLISARKYSYSNGEVYAPVTLLAPKSSSVDHTSSSGGFAKGPTMFMVTDDLVVAPFSSVSVASLLNKSNVPFHDLEERVISIGPEEGLSILKASLISSSTLTMGLLGPFIGRKMEGGDASSSGFHIYLIVDSDGVDSRMFPSAMGEEKVSLKLLVDKKKNRVLCAEAEKHLVDALLSFLTLPLGTIARIVGKDSKKAVRVGSLSSLSDSVAYLEKNFSSETCKEMLLQPRNSMESLQNPKLKIDDSDSTKFFICEDWDCSRKQSDGLYSTFKNKLCRCGRVMNREISLHESLLSGTLHGFVTELAAFTLSDDLKVTPSNLGSTIVLLQNLGFEDMDSVKKMTVNVGPKEVLDLLKCCFLSNSKTPLTDLFLTKKEIQEDFEPDDLFPFDFGNVKLQAQREDSKRMKVKVMRQQSTRKLLFAQAEEDFANLLLSFLTLPLGAVLNMLQGKSGFVCLDNLFNSLPKFHAGTHLRSDHIKNLLVKPPVAPKFKPQNHILPIQEAMASNYSCYSTKMFNSGRRRGFLIGAREYSCIDHEVYAPLTFQDPRSSSVDPSSPAGFVKGPSTYMITDDLTVTPMSSISVALFLKKCKIPLLDVEERVINIGLEEGLSILRASLVSSSALTEGLKPFL</sequence>
<proteinExistence type="predicted"/>
<protein>
    <submittedName>
        <fullName evidence="1">DUF674 family protein</fullName>
    </submittedName>
</protein>
<evidence type="ECO:0000313" key="2">
    <source>
        <dbReference type="Proteomes" id="UP000634136"/>
    </source>
</evidence>
<keyword evidence="2" id="KW-1185">Reference proteome</keyword>
<dbReference type="InterPro" id="IPR007750">
    <property type="entry name" value="DUF674"/>
</dbReference>